<dbReference type="SUPFAM" id="SSF54593">
    <property type="entry name" value="Glyoxalase/Bleomycin resistance protein/Dihydroxybiphenyl dioxygenase"/>
    <property type="match status" value="1"/>
</dbReference>
<dbReference type="InterPro" id="IPR029068">
    <property type="entry name" value="Glyas_Bleomycin-R_OHBP_Dase"/>
</dbReference>
<proteinExistence type="predicted"/>
<dbReference type="Proteomes" id="UP001144280">
    <property type="component" value="Unassembled WGS sequence"/>
</dbReference>
<evidence type="ECO:0000259" key="2">
    <source>
        <dbReference type="PROSITE" id="PS51819"/>
    </source>
</evidence>
<dbReference type="Gene3D" id="3.10.180.10">
    <property type="entry name" value="2,3-Dihydroxybiphenyl 1,2-Dioxygenase, domain 1"/>
    <property type="match status" value="1"/>
</dbReference>
<dbReference type="PANTHER" id="PTHR35908">
    <property type="entry name" value="HYPOTHETICAL FUSION PROTEIN"/>
    <property type="match status" value="1"/>
</dbReference>
<evidence type="ECO:0000313" key="3">
    <source>
        <dbReference type="EMBL" id="GLI01730.1"/>
    </source>
</evidence>
<feature type="domain" description="VOC" evidence="2">
    <location>
        <begin position="6"/>
        <end position="131"/>
    </location>
</feature>
<gene>
    <name evidence="3" type="ORF">Pa4123_70060</name>
</gene>
<reference evidence="3" key="1">
    <citation type="submission" date="2022-12" db="EMBL/GenBank/DDBJ databases">
        <title>New Phytohabitans aurantiacus sp. RD004123 nov., an actinomycete isolated from soil.</title>
        <authorList>
            <person name="Triningsih D.W."/>
            <person name="Harunari E."/>
            <person name="Igarashi Y."/>
        </authorList>
    </citation>
    <scope>NUCLEOTIDE SEQUENCE</scope>
    <source>
        <strain evidence="3">RD004123</strain>
    </source>
</reference>
<name>A0ABQ5R6X4_9ACTN</name>
<dbReference type="CDD" id="cd06587">
    <property type="entry name" value="VOC"/>
    <property type="match status" value="1"/>
</dbReference>
<evidence type="ECO:0000313" key="4">
    <source>
        <dbReference type="Proteomes" id="UP001144280"/>
    </source>
</evidence>
<accession>A0ABQ5R6X4</accession>
<organism evidence="3 4">
    <name type="scientific">Phytohabitans aurantiacus</name>
    <dbReference type="NCBI Taxonomy" id="3016789"/>
    <lineage>
        <taxon>Bacteria</taxon>
        <taxon>Bacillati</taxon>
        <taxon>Actinomycetota</taxon>
        <taxon>Actinomycetes</taxon>
        <taxon>Micromonosporales</taxon>
        <taxon>Micromonosporaceae</taxon>
    </lineage>
</organism>
<feature type="compositionally biased region" description="Low complexity" evidence="1">
    <location>
        <begin position="129"/>
        <end position="138"/>
    </location>
</feature>
<protein>
    <submittedName>
        <fullName evidence="3">Glyoxalase</fullName>
    </submittedName>
</protein>
<feature type="compositionally biased region" description="Gly residues" evidence="1">
    <location>
        <begin position="143"/>
        <end position="152"/>
    </location>
</feature>
<dbReference type="PANTHER" id="PTHR35908:SF1">
    <property type="entry name" value="CONSERVED PROTEIN"/>
    <property type="match status" value="1"/>
</dbReference>
<dbReference type="EMBL" id="BSDI01000049">
    <property type="protein sequence ID" value="GLI01730.1"/>
    <property type="molecule type" value="Genomic_DNA"/>
</dbReference>
<dbReference type="PROSITE" id="PS51819">
    <property type="entry name" value="VOC"/>
    <property type="match status" value="1"/>
</dbReference>
<dbReference type="Pfam" id="PF18029">
    <property type="entry name" value="Glyoxalase_6"/>
    <property type="match status" value="1"/>
</dbReference>
<sequence length="152" mass="16090">MSGIGSLSGVALECPDPAALADFYSGVTGWPIVYADPDWYSVGESRNADLHLSFQRAPGYQPPTWPDPASSMQFHLHFRVDDLDAAERAVVALGATKLDHQAKHRVFADPAGHPFCLCLRPAGYGDSGVSSSTSASARASRRSGGGVESVTR</sequence>
<dbReference type="RefSeq" id="WP_309299562.1">
    <property type="nucleotide sequence ID" value="NZ_BSDI01000049.1"/>
</dbReference>
<evidence type="ECO:0000256" key="1">
    <source>
        <dbReference type="SAM" id="MobiDB-lite"/>
    </source>
</evidence>
<dbReference type="InterPro" id="IPR041581">
    <property type="entry name" value="Glyoxalase_6"/>
</dbReference>
<keyword evidence="4" id="KW-1185">Reference proteome</keyword>
<feature type="region of interest" description="Disordered" evidence="1">
    <location>
        <begin position="129"/>
        <end position="152"/>
    </location>
</feature>
<dbReference type="InterPro" id="IPR037523">
    <property type="entry name" value="VOC_core"/>
</dbReference>
<comment type="caution">
    <text evidence="3">The sequence shown here is derived from an EMBL/GenBank/DDBJ whole genome shotgun (WGS) entry which is preliminary data.</text>
</comment>